<accession>A0ACC0V7L4</accession>
<evidence type="ECO:0000313" key="1">
    <source>
        <dbReference type="EMBL" id="KAI9902379.1"/>
    </source>
</evidence>
<dbReference type="EMBL" id="CM047941">
    <property type="protein sequence ID" value="KAI9902379.1"/>
    <property type="molecule type" value="Genomic_DNA"/>
</dbReference>
<sequence>MSRSGSNVAHLSPASAYVGAPVKFAPALAFDWLFSDPFSEESDFTPPGHVVPKVEDERPIFVDELSDRSLTKSRLRDDALKFGAGLQELHGLDPDNTIALPPTSTCERPHVAPVVLVQLPNCLPFATIVLGALAAGLTATLASPALTSKEVAWILQNSRPSAVFTASSCLASMREAVAAQEDRRYFGSVPVYVVDVANDAYPTVSQTTAYEQSWSRVFASTSDGLKRPSSSSQVDARSRAAVILWSSGTSGRSKGVLLSHHALNFSVASLWHDADFYRGGRQRWLGFVPFFHVYGLLNIFLLAVPAGAAVYGMPAFRPEAMLAAVRRRNITYLHMAPPVAVFLAKSPSVEPFARRDGRGANAFSSVVGAVTGGAPLGYDVVAQVFARLGVRVRLGYGLTETCNVSLQPGLTEEQMKAQGNDTGLPHWGVELAVASPRQASTPEMEPAEVGEEGEILVRSPGLMMSYLPATGLMAAASAPARDISATTEVLTPDGWFRTGDVGKITASGSLVITDRIKEMIKVRGFQVPPAELEAVLCGSAEVADAGVVAVHDAGEATEWPRAFVVPAAATVAEDAGSRRGLELLAGRLRDLVEAQTSKYKWLRGGIVFVEQVPKSPSGKILRRLMRDGGVRGVEVQVYKTGPRFSKL</sequence>
<reference evidence="1" key="1">
    <citation type="submission" date="2022-10" db="EMBL/GenBank/DDBJ databases">
        <title>Complete Genome of Trichothecium roseum strain YXFP-22015, a Plant Pathogen Isolated from Citrus.</title>
        <authorList>
            <person name="Wang Y."/>
            <person name="Zhu L."/>
        </authorList>
    </citation>
    <scope>NUCLEOTIDE SEQUENCE</scope>
    <source>
        <strain evidence="1">YXFP-22015</strain>
    </source>
</reference>
<comment type="caution">
    <text evidence="1">The sequence shown here is derived from an EMBL/GenBank/DDBJ whole genome shotgun (WGS) entry which is preliminary data.</text>
</comment>
<keyword evidence="2" id="KW-1185">Reference proteome</keyword>
<protein>
    <submittedName>
        <fullName evidence="1">Uncharacterized protein</fullName>
    </submittedName>
</protein>
<proteinExistence type="predicted"/>
<gene>
    <name evidence="1" type="ORF">N3K66_001731</name>
</gene>
<dbReference type="Proteomes" id="UP001163324">
    <property type="component" value="Chromosome 2"/>
</dbReference>
<organism evidence="1 2">
    <name type="scientific">Trichothecium roseum</name>
    <dbReference type="NCBI Taxonomy" id="47278"/>
    <lineage>
        <taxon>Eukaryota</taxon>
        <taxon>Fungi</taxon>
        <taxon>Dikarya</taxon>
        <taxon>Ascomycota</taxon>
        <taxon>Pezizomycotina</taxon>
        <taxon>Sordariomycetes</taxon>
        <taxon>Hypocreomycetidae</taxon>
        <taxon>Hypocreales</taxon>
        <taxon>Hypocreales incertae sedis</taxon>
        <taxon>Trichothecium</taxon>
    </lineage>
</organism>
<name>A0ACC0V7L4_9HYPO</name>
<evidence type="ECO:0000313" key="2">
    <source>
        <dbReference type="Proteomes" id="UP001163324"/>
    </source>
</evidence>